<dbReference type="PANTHER" id="PTHR37957">
    <property type="entry name" value="BLR7070 PROTEIN"/>
    <property type="match status" value="1"/>
</dbReference>
<evidence type="ECO:0000313" key="4">
    <source>
        <dbReference type="Proteomes" id="UP000186455"/>
    </source>
</evidence>
<organism evidence="3 4">
    <name type="scientific">Streptomyces uncialis</name>
    <dbReference type="NCBI Taxonomy" id="1048205"/>
    <lineage>
        <taxon>Bacteria</taxon>
        <taxon>Bacillati</taxon>
        <taxon>Actinomycetota</taxon>
        <taxon>Actinomycetes</taxon>
        <taxon>Kitasatosporales</taxon>
        <taxon>Streptomycetaceae</taxon>
        <taxon>Streptomyces</taxon>
    </lineage>
</organism>
<dbReference type="Proteomes" id="UP000186455">
    <property type="component" value="Unassembled WGS sequence"/>
</dbReference>
<evidence type="ECO:0000259" key="2">
    <source>
        <dbReference type="Pfam" id="PF13449"/>
    </source>
</evidence>
<evidence type="ECO:0000313" key="3">
    <source>
        <dbReference type="EMBL" id="OKH90912.1"/>
    </source>
</evidence>
<gene>
    <name evidence="3" type="ORF">AB852_30755</name>
</gene>
<proteinExistence type="predicted"/>
<accession>A0A1Q4UZ67</accession>
<feature type="chain" id="PRO_5039706695" evidence="1">
    <location>
        <begin position="28"/>
        <end position="451"/>
    </location>
</feature>
<keyword evidence="4" id="KW-1185">Reference proteome</keyword>
<dbReference type="EMBL" id="LFBV01000010">
    <property type="protein sequence ID" value="OKH90912.1"/>
    <property type="molecule type" value="Genomic_DNA"/>
</dbReference>
<dbReference type="AlphaFoldDB" id="A0A1Q4UZ67"/>
<feature type="domain" description="Phytase-like" evidence="2">
    <location>
        <begin position="81"/>
        <end position="416"/>
    </location>
</feature>
<name>A0A1Q4UZ67_9ACTN</name>
<dbReference type="RefSeq" id="WP_073793578.1">
    <property type="nucleotide sequence ID" value="NZ_JBITHB010000003.1"/>
</dbReference>
<dbReference type="STRING" id="1048205.AB852_30755"/>
<evidence type="ECO:0000256" key="1">
    <source>
        <dbReference type="SAM" id="SignalP"/>
    </source>
</evidence>
<dbReference type="Pfam" id="PF13449">
    <property type="entry name" value="Phytase-like"/>
    <property type="match status" value="1"/>
</dbReference>
<dbReference type="PANTHER" id="PTHR37957:SF1">
    <property type="entry name" value="PHYTASE-LIKE DOMAIN-CONTAINING PROTEIN"/>
    <property type="match status" value="1"/>
</dbReference>
<sequence>MFPRSRPLRRTLALATPLALVGAVVVAASATGTPTDTASDRSTGPEVVGTAVLDEIPLAGFSNSLIPGSVRDDRGVHLGIGSDLYPADRPGEFWALTDRGPNGQIKVDGVKRRTFAVPEFNPAIVRVKVTGERVQVLRGIPVTTASGKAVTGLPNQTGRDEAPFTFDAKDPLSVNPNGLDTEGLARAEDGTFWLVDEYSPSLVHVSAKGRVLARYVPEGLKLRGADYPVVEALPSILLQRKQNRGFESLTVLPGGDLLMAVQSPLLVPDKAAGEASRNLRLLRFSPEEGEVTAEYAYRLDPVTEVDPAETDPAELKVSSLVALGPRTVLVQERTDRSSRVHRVTLPRGKGILDSRWDDPATSPSYEQTADLAGAGVNVLDKRLVVDFGKVAGVPGKVEGIAVAGRDTLALINDNDFGMTDGPDAFDGNGRLRDSGLNTTVIHVRLPGPLRG</sequence>
<feature type="signal peptide" evidence="1">
    <location>
        <begin position="1"/>
        <end position="27"/>
    </location>
</feature>
<reference evidence="3 4" key="1">
    <citation type="submission" date="2015-06" db="EMBL/GenBank/DDBJ databases">
        <title>Cloning and characterization of the uncialamcin biosynthetic gene cluster.</title>
        <authorList>
            <person name="Yan X."/>
            <person name="Huang T."/>
            <person name="Ge H."/>
            <person name="Shen B."/>
        </authorList>
    </citation>
    <scope>NUCLEOTIDE SEQUENCE [LARGE SCALE GENOMIC DNA]</scope>
    <source>
        <strain evidence="3 4">DCA2648</strain>
    </source>
</reference>
<keyword evidence="1" id="KW-0732">Signal</keyword>
<protein>
    <submittedName>
        <fullName evidence="3">Tat pathway signal protein</fullName>
    </submittedName>
</protein>
<dbReference type="InterPro" id="IPR027372">
    <property type="entry name" value="Phytase-like_dom"/>
</dbReference>
<comment type="caution">
    <text evidence="3">The sequence shown here is derived from an EMBL/GenBank/DDBJ whole genome shotgun (WGS) entry which is preliminary data.</text>
</comment>